<accession>A0A2K3UY80</accession>
<name>A0A2K3UY80_9DEIO</name>
<dbReference type="EMBL" id="PPPD01000001">
    <property type="protein sequence ID" value="PNY81489.1"/>
    <property type="molecule type" value="Genomic_DNA"/>
</dbReference>
<keyword evidence="1" id="KW-0812">Transmembrane</keyword>
<protein>
    <submittedName>
        <fullName evidence="2">Uncharacterized protein</fullName>
    </submittedName>
</protein>
<feature type="transmembrane region" description="Helical" evidence="1">
    <location>
        <begin position="31"/>
        <end position="57"/>
    </location>
</feature>
<evidence type="ECO:0000256" key="1">
    <source>
        <dbReference type="SAM" id="Phobius"/>
    </source>
</evidence>
<comment type="caution">
    <text evidence="2">The sequence shown here is derived from an EMBL/GenBank/DDBJ whole genome shotgun (WGS) entry which is preliminary data.</text>
</comment>
<organism evidence="2 3">
    <name type="scientific">Deinococcus koreensis</name>
    <dbReference type="NCBI Taxonomy" id="2054903"/>
    <lineage>
        <taxon>Bacteria</taxon>
        <taxon>Thermotogati</taxon>
        <taxon>Deinococcota</taxon>
        <taxon>Deinococci</taxon>
        <taxon>Deinococcales</taxon>
        <taxon>Deinococcaceae</taxon>
        <taxon>Deinococcus</taxon>
    </lineage>
</organism>
<evidence type="ECO:0000313" key="2">
    <source>
        <dbReference type="EMBL" id="PNY81489.1"/>
    </source>
</evidence>
<evidence type="ECO:0000313" key="3">
    <source>
        <dbReference type="Proteomes" id="UP000236379"/>
    </source>
</evidence>
<keyword evidence="1" id="KW-1133">Transmembrane helix</keyword>
<gene>
    <name evidence="2" type="ORF">CVO96_08935</name>
</gene>
<keyword evidence="3" id="KW-1185">Reference proteome</keyword>
<proteinExistence type="predicted"/>
<dbReference type="AlphaFoldDB" id="A0A2K3UY80"/>
<dbReference type="Proteomes" id="UP000236379">
    <property type="component" value="Unassembled WGS sequence"/>
</dbReference>
<reference evidence="2 3" key="1">
    <citation type="submission" date="2018-01" db="EMBL/GenBank/DDBJ databases">
        <title>Deinococcus koreensis sp. nov., a radiation-resistant bacterium isolated from river water.</title>
        <authorList>
            <person name="Choi A."/>
        </authorList>
    </citation>
    <scope>NUCLEOTIDE SEQUENCE [LARGE SCALE GENOMIC DNA]</scope>
    <source>
        <strain evidence="2 3">SJW1-2</strain>
    </source>
</reference>
<feature type="transmembrane region" description="Helical" evidence="1">
    <location>
        <begin position="63"/>
        <end position="82"/>
    </location>
</feature>
<sequence>MLRWSTLRQTPERRWGPPSVFDTSEQRANSLWSYGAVLLIRLTALALISGLGAALYAVARSTVVAAAALACTTLFYVAWNSVDYSRRVRRRHLLSRQAQDSDWVCSRCLSLTQGDG</sequence>
<keyword evidence="1" id="KW-0472">Membrane</keyword>